<dbReference type="EMBL" id="CP040736">
    <property type="protein sequence ID" value="QCX24372.1"/>
    <property type="molecule type" value="Genomic_DNA"/>
</dbReference>
<evidence type="ECO:0000313" key="1">
    <source>
        <dbReference type="EMBL" id="QCX24372.1"/>
    </source>
</evidence>
<dbReference type="CDD" id="cd08054">
    <property type="entry name" value="gp6"/>
    <property type="match status" value="1"/>
</dbReference>
<dbReference type="STRING" id="1423818.FC88_GL001588"/>
<sequence>MPDDKLLTNQQFETLKLYCKIDQYFDDDVLNELIESGASEIAHAISSTKQPSDFISDHRFFVALMKYVEEDYYYRGTGSEVMRFPLQNTTINNVISQLRAEEVDSNETNSYD</sequence>
<proteinExistence type="predicted"/>
<organism evidence="1 2">
    <name type="scientific">Companilactobacillus futsaii</name>
    <dbReference type="NCBI Taxonomy" id="938155"/>
    <lineage>
        <taxon>Bacteria</taxon>
        <taxon>Bacillati</taxon>
        <taxon>Bacillota</taxon>
        <taxon>Bacilli</taxon>
        <taxon>Lactobacillales</taxon>
        <taxon>Lactobacillaceae</taxon>
        <taxon>Companilactobacillus</taxon>
    </lineage>
</organism>
<protein>
    <submittedName>
        <fullName evidence="1">Phage gp6-like head-tail connector protein</fullName>
    </submittedName>
</protein>
<dbReference type="InterPro" id="IPR006450">
    <property type="entry name" value="Phage_HK97_gp6-like"/>
</dbReference>
<evidence type="ECO:0000313" key="2">
    <source>
        <dbReference type="Proteomes" id="UP000310673"/>
    </source>
</evidence>
<name>A0A5B7T204_9LACO</name>
<dbReference type="RefSeq" id="WP_057815594.1">
    <property type="nucleotide sequence ID" value="NZ_CP040736.1"/>
</dbReference>
<accession>A0A5B7T204</accession>
<reference evidence="1 2" key="1">
    <citation type="submission" date="2019-05" db="EMBL/GenBank/DDBJ databases">
        <title>Genome Sequence of Lactobacillus futsaii Y97, a Potential Probiotic Strain Isolated from the Futsai of Taiwan.</title>
        <authorList>
            <person name="Du X."/>
        </authorList>
    </citation>
    <scope>NUCLEOTIDE SEQUENCE [LARGE SCALE GENOMIC DNA]</scope>
    <source>
        <strain evidence="1 2">Y97</strain>
    </source>
</reference>
<dbReference type="Proteomes" id="UP000310673">
    <property type="component" value="Chromosome"/>
</dbReference>
<dbReference type="AlphaFoldDB" id="A0A5B7T204"/>
<gene>
    <name evidence="1" type="ORF">FG051_04340</name>
</gene>
<dbReference type="KEGG" id="lft:FG051_04340"/>
<dbReference type="NCBIfam" id="TIGR01560">
    <property type="entry name" value="put_DNA_pack"/>
    <property type="match status" value="1"/>
</dbReference>